<organism evidence="1 2">
    <name type="scientific">Nephila pilipes</name>
    <name type="common">Giant wood spider</name>
    <name type="synonym">Nephila maculata</name>
    <dbReference type="NCBI Taxonomy" id="299642"/>
    <lineage>
        <taxon>Eukaryota</taxon>
        <taxon>Metazoa</taxon>
        <taxon>Ecdysozoa</taxon>
        <taxon>Arthropoda</taxon>
        <taxon>Chelicerata</taxon>
        <taxon>Arachnida</taxon>
        <taxon>Araneae</taxon>
        <taxon>Araneomorphae</taxon>
        <taxon>Entelegynae</taxon>
        <taxon>Araneoidea</taxon>
        <taxon>Nephilidae</taxon>
        <taxon>Nephila</taxon>
    </lineage>
</organism>
<feature type="non-terminal residue" evidence="1">
    <location>
        <position position="1"/>
    </location>
</feature>
<comment type="caution">
    <text evidence="1">The sequence shown here is derived from an EMBL/GenBank/DDBJ whole genome shotgun (WGS) entry which is preliminary data.</text>
</comment>
<name>A0A8X6IAJ0_NEPPI</name>
<dbReference type="EMBL" id="BMAW01043194">
    <property type="protein sequence ID" value="GFS38092.1"/>
    <property type="molecule type" value="Genomic_DNA"/>
</dbReference>
<sequence length="67" mass="7914">GGEAFERDGEDESGFSLFQHILIVEIRAMVVKVLEKFWRDSLQDSTEMCCLEHFRCRSVKFQRRTTD</sequence>
<reference evidence="1" key="1">
    <citation type="submission" date="2020-08" db="EMBL/GenBank/DDBJ databases">
        <title>Multicomponent nature underlies the extraordinary mechanical properties of spider dragline silk.</title>
        <authorList>
            <person name="Kono N."/>
            <person name="Nakamura H."/>
            <person name="Mori M."/>
            <person name="Yoshida Y."/>
            <person name="Ohtoshi R."/>
            <person name="Malay A.D."/>
            <person name="Moran D.A.P."/>
            <person name="Tomita M."/>
            <person name="Numata K."/>
            <person name="Arakawa K."/>
        </authorList>
    </citation>
    <scope>NUCLEOTIDE SEQUENCE</scope>
</reference>
<protein>
    <submittedName>
        <fullName evidence="1">Uncharacterized protein</fullName>
    </submittedName>
</protein>
<evidence type="ECO:0000313" key="2">
    <source>
        <dbReference type="Proteomes" id="UP000887013"/>
    </source>
</evidence>
<dbReference type="Proteomes" id="UP000887013">
    <property type="component" value="Unassembled WGS sequence"/>
</dbReference>
<proteinExistence type="predicted"/>
<keyword evidence="2" id="KW-1185">Reference proteome</keyword>
<accession>A0A8X6IAJ0</accession>
<evidence type="ECO:0000313" key="1">
    <source>
        <dbReference type="EMBL" id="GFS38092.1"/>
    </source>
</evidence>
<dbReference type="AlphaFoldDB" id="A0A8X6IAJ0"/>
<gene>
    <name evidence="1" type="ORF">NPIL_154971</name>
</gene>